<evidence type="ECO:0000313" key="1">
    <source>
        <dbReference type="EMBL" id="CDW51078.1"/>
    </source>
</evidence>
<sequence length="62" mass="7313">MRCSTLHFSSSLHLVTSYGYEKGKEKQFLRNFQLLLNLSINIITNIHPIMHLCDLCMKWEKS</sequence>
<dbReference type="EMBL" id="HACA01033716">
    <property type="protein sequence ID" value="CDW51078.1"/>
    <property type="molecule type" value="Transcribed_RNA"/>
</dbReference>
<dbReference type="AlphaFoldDB" id="A0A0K2VKS8"/>
<accession>A0A0K2VKS8</accession>
<proteinExistence type="predicted"/>
<organism evidence="1">
    <name type="scientific">Lepeophtheirus salmonis</name>
    <name type="common">Salmon louse</name>
    <name type="synonym">Caligus salmonis</name>
    <dbReference type="NCBI Taxonomy" id="72036"/>
    <lineage>
        <taxon>Eukaryota</taxon>
        <taxon>Metazoa</taxon>
        <taxon>Ecdysozoa</taxon>
        <taxon>Arthropoda</taxon>
        <taxon>Crustacea</taxon>
        <taxon>Multicrustacea</taxon>
        <taxon>Hexanauplia</taxon>
        <taxon>Copepoda</taxon>
        <taxon>Siphonostomatoida</taxon>
        <taxon>Caligidae</taxon>
        <taxon>Lepeophtheirus</taxon>
    </lineage>
</organism>
<name>A0A0K2VKS8_LEPSM</name>
<protein>
    <submittedName>
        <fullName evidence="1">Uncharacterized protein</fullName>
    </submittedName>
</protein>
<reference evidence="1" key="1">
    <citation type="submission" date="2014-05" db="EMBL/GenBank/DDBJ databases">
        <authorList>
            <person name="Chronopoulou M."/>
        </authorList>
    </citation>
    <scope>NUCLEOTIDE SEQUENCE</scope>
    <source>
        <tissue evidence="1">Whole organism</tissue>
    </source>
</reference>